<keyword evidence="4" id="KW-0131">Cell cycle</keyword>
<keyword evidence="2" id="KW-0498">Mitosis</keyword>
<gene>
    <name evidence="5" type="ORF">SLEP1_g48828</name>
</gene>
<dbReference type="GO" id="GO:0005680">
    <property type="term" value="C:anaphase-promoting complex"/>
    <property type="evidence" value="ECO:0007669"/>
    <property type="project" value="InterPro"/>
</dbReference>
<keyword evidence="1" id="KW-0132">Cell division</keyword>
<dbReference type="AlphaFoldDB" id="A0AAV5LUW2"/>
<protein>
    <submittedName>
        <fullName evidence="5">Uncharacterized protein</fullName>
    </submittedName>
</protein>
<name>A0AAV5LUW2_9ROSI</name>
<evidence type="ECO:0000313" key="6">
    <source>
        <dbReference type="Proteomes" id="UP001054252"/>
    </source>
</evidence>
<keyword evidence="3" id="KW-0833">Ubl conjugation pathway</keyword>
<dbReference type="Proteomes" id="UP001054252">
    <property type="component" value="Unassembled WGS sequence"/>
</dbReference>
<accession>A0AAV5LUW2</accession>
<dbReference type="EMBL" id="BPVZ01000148">
    <property type="protein sequence ID" value="GKV41273.1"/>
    <property type="molecule type" value="Genomic_DNA"/>
</dbReference>
<evidence type="ECO:0000256" key="2">
    <source>
        <dbReference type="ARBA" id="ARBA00022776"/>
    </source>
</evidence>
<sequence>MPFTTISRKILCKDVLSLFAFSSSPVSLSITIPTSVSYYKDDSLAISSHQTGEHGYIDYISFLVPNDSSLGTANCVGIARGFMHSLNGIKEGCDSLEATLLSVPEGYNCVDLSLYKENQIVLLLNESAAATESTGKSCMMIVQASDLPFVSISRSAIAFMDLNQLKDSIMHLQMENEKVRIIPHVAVAPLAVSASRGVACVFAARKRALVYILDEDEDEVSEAE</sequence>
<evidence type="ECO:0000256" key="4">
    <source>
        <dbReference type="ARBA" id="ARBA00023306"/>
    </source>
</evidence>
<dbReference type="GO" id="GO:0031145">
    <property type="term" value="P:anaphase-promoting complex-dependent catabolic process"/>
    <property type="evidence" value="ECO:0007669"/>
    <property type="project" value="InterPro"/>
</dbReference>
<evidence type="ECO:0000256" key="3">
    <source>
        <dbReference type="ARBA" id="ARBA00022786"/>
    </source>
</evidence>
<dbReference type="PANTHER" id="PTHR13260:SF0">
    <property type="entry name" value="ANAPHASE-PROMOTING COMPLEX SUBUNIT 4"/>
    <property type="match status" value="1"/>
</dbReference>
<evidence type="ECO:0000313" key="5">
    <source>
        <dbReference type="EMBL" id="GKV41273.1"/>
    </source>
</evidence>
<dbReference type="GO" id="GO:0070979">
    <property type="term" value="P:protein K11-linked ubiquitination"/>
    <property type="evidence" value="ECO:0007669"/>
    <property type="project" value="TreeGrafter"/>
</dbReference>
<comment type="caution">
    <text evidence="5">The sequence shown here is derived from an EMBL/GenBank/DDBJ whole genome shotgun (WGS) entry which is preliminary data.</text>
</comment>
<reference evidence="5 6" key="1">
    <citation type="journal article" date="2021" name="Commun. Biol.">
        <title>The genome of Shorea leprosula (Dipterocarpaceae) highlights the ecological relevance of drought in aseasonal tropical rainforests.</title>
        <authorList>
            <person name="Ng K.K.S."/>
            <person name="Kobayashi M.J."/>
            <person name="Fawcett J.A."/>
            <person name="Hatakeyama M."/>
            <person name="Paape T."/>
            <person name="Ng C.H."/>
            <person name="Ang C.C."/>
            <person name="Tnah L.H."/>
            <person name="Lee C.T."/>
            <person name="Nishiyama T."/>
            <person name="Sese J."/>
            <person name="O'Brien M.J."/>
            <person name="Copetti D."/>
            <person name="Mohd Noor M.I."/>
            <person name="Ong R.C."/>
            <person name="Putra M."/>
            <person name="Sireger I.Z."/>
            <person name="Indrioko S."/>
            <person name="Kosugi Y."/>
            <person name="Izuno A."/>
            <person name="Isagi Y."/>
            <person name="Lee S.L."/>
            <person name="Shimizu K.K."/>
        </authorList>
    </citation>
    <scope>NUCLEOTIDE SEQUENCE [LARGE SCALE GENOMIC DNA]</scope>
    <source>
        <strain evidence="5">214</strain>
    </source>
</reference>
<keyword evidence="6" id="KW-1185">Reference proteome</keyword>
<evidence type="ECO:0000256" key="1">
    <source>
        <dbReference type="ARBA" id="ARBA00022618"/>
    </source>
</evidence>
<dbReference type="PANTHER" id="PTHR13260">
    <property type="entry name" value="ANAPHASE PROMOTING COMPLEX SUBUNIT 4 APC4"/>
    <property type="match status" value="1"/>
</dbReference>
<dbReference type="GO" id="GO:0051301">
    <property type="term" value="P:cell division"/>
    <property type="evidence" value="ECO:0007669"/>
    <property type="project" value="UniProtKB-KW"/>
</dbReference>
<proteinExistence type="predicted"/>
<organism evidence="5 6">
    <name type="scientific">Rubroshorea leprosula</name>
    <dbReference type="NCBI Taxonomy" id="152421"/>
    <lineage>
        <taxon>Eukaryota</taxon>
        <taxon>Viridiplantae</taxon>
        <taxon>Streptophyta</taxon>
        <taxon>Embryophyta</taxon>
        <taxon>Tracheophyta</taxon>
        <taxon>Spermatophyta</taxon>
        <taxon>Magnoliopsida</taxon>
        <taxon>eudicotyledons</taxon>
        <taxon>Gunneridae</taxon>
        <taxon>Pentapetalae</taxon>
        <taxon>rosids</taxon>
        <taxon>malvids</taxon>
        <taxon>Malvales</taxon>
        <taxon>Dipterocarpaceae</taxon>
        <taxon>Rubroshorea</taxon>
    </lineage>
</organism>
<dbReference type="GO" id="GO:0034399">
    <property type="term" value="C:nuclear periphery"/>
    <property type="evidence" value="ECO:0007669"/>
    <property type="project" value="TreeGrafter"/>
</dbReference>
<dbReference type="InterPro" id="IPR024789">
    <property type="entry name" value="APC4"/>
</dbReference>